<dbReference type="Gene3D" id="3.40.50.1000">
    <property type="entry name" value="HAD superfamily/HAD-like"/>
    <property type="match status" value="1"/>
</dbReference>
<protein>
    <submittedName>
        <fullName evidence="2">Haloacid dehalogenase-like hydrolase</fullName>
    </submittedName>
</protein>
<name>A0A5P9NN34_9GAMM</name>
<evidence type="ECO:0000313" key="2">
    <source>
        <dbReference type="EMBL" id="QFU77231.1"/>
    </source>
</evidence>
<dbReference type="RefSeq" id="WP_153240376.1">
    <property type="nucleotide sequence ID" value="NZ_CP036422.1"/>
</dbReference>
<accession>A0A5P9NN34</accession>
<dbReference type="OrthoDB" id="9799365at2"/>
<gene>
    <name evidence="2" type="ORF">EY643_17070</name>
</gene>
<reference evidence="2 3" key="1">
    <citation type="submission" date="2019-02" db="EMBL/GenBank/DDBJ databases">
        <authorList>
            <person name="Li S.-H."/>
        </authorList>
    </citation>
    <scope>NUCLEOTIDE SEQUENCE [LARGE SCALE GENOMIC DNA]</scope>
    <source>
        <strain evidence="2 3">IMCC14385</strain>
    </source>
</reference>
<feature type="signal peptide" evidence="1">
    <location>
        <begin position="1"/>
        <end position="23"/>
    </location>
</feature>
<keyword evidence="2" id="KW-0378">Hydrolase</keyword>
<sequence length="331" mass="36359">MPARLLAACLAALLVVVATPLWAGQAPLSSWQDGSSRKAIEAFVAKVSTEGSPAYVPPAERIAVFDNDGTLWAEQPMYFQLIFAVDRVKAMAPEHPEWKAQEPFASVLKGDIGKALAGGTSAILELVGATHGNITTDEFDAAATAWLETARHPRTGLKYNEMVYLPMLELLDYLRANDFATYIVSGGGIDFMRPWTEEVYGIPPEQVVGSSVKTTYEVRDGVPTLVRAPEIDFIDDKEGKPVGIHSHIGRRPIMAVGNSDGDFQMLEWVTAREGASLGVIIHHTDAEREWAYDRDSHIGRLDRGLDEGPDRGWVIVDMKNEWRQVFPTGGK</sequence>
<dbReference type="InterPro" id="IPR036412">
    <property type="entry name" value="HAD-like_sf"/>
</dbReference>
<evidence type="ECO:0000256" key="1">
    <source>
        <dbReference type="SAM" id="SignalP"/>
    </source>
</evidence>
<dbReference type="KEGG" id="halc:EY643_17070"/>
<dbReference type="Proteomes" id="UP000326287">
    <property type="component" value="Chromosome"/>
</dbReference>
<dbReference type="Pfam" id="PF12710">
    <property type="entry name" value="HAD"/>
    <property type="match status" value="1"/>
</dbReference>
<dbReference type="SUPFAM" id="SSF56784">
    <property type="entry name" value="HAD-like"/>
    <property type="match status" value="1"/>
</dbReference>
<evidence type="ECO:0000313" key="3">
    <source>
        <dbReference type="Proteomes" id="UP000326287"/>
    </source>
</evidence>
<feature type="chain" id="PRO_5024952926" evidence="1">
    <location>
        <begin position="24"/>
        <end position="331"/>
    </location>
</feature>
<dbReference type="CDD" id="cd01427">
    <property type="entry name" value="HAD_like"/>
    <property type="match status" value="1"/>
</dbReference>
<organism evidence="2 3">
    <name type="scientific">Halioglobus maricola</name>
    <dbReference type="NCBI Taxonomy" id="2601894"/>
    <lineage>
        <taxon>Bacteria</taxon>
        <taxon>Pseudomonadati</taxon>
        <taxon>Pseudomonadota</taxon>
        <taxon>Gammaproteobacteria</taxon>
        <taxon>Cellvibrionales</taxon>
        <taxon>Halieaceae</taxon>
        <taxon>Halioglobus</taxon>
    </lineage>
</organism>
<dbReference type="GO" id="GO:0016787">
    <property type="term" value="F:hydrolase activity"/>
    <property type="evidence" value="ECO:0007669"/>
    <property type="project" value="UniProtKB-KW"/>
</dbReference>
<dbReference type="InterPro" id="IPR023214">
    <property type="entry name" value="HAD_sf"/>
</dbReference>
<dbReference type="EMBL" id="CP036422">
    <property type="protein sequence ID" value="QFU77231.1"/>
    <property type="molecule type" value="Genomic_DNA"/>
</dbReference>
<dbReference type="AlphaFoldDB" id="A0A5P9NN34"/>
<proteinExistence type="predicted"/>
<keyword evidence="1" id="KW-0732">Signal</keyword>
<keyword evidence="3" id="KW-1185">Reference proteome</keyword>